<keyword evidence="2" id="KW-0472">Membrane</keyword>
<dbReference type="EMBL" id="JSUQ01000012">
    <property type="protein sequence ID" value="KHQ52327.1"/>
    <property type="molecule type" value="Genomic_DNA"/>
</dbReference>
<feature type="compositionally biased region" description="Low complexity" evidence="1">
    <location>
        <begin position="129"/>
        <end position="140"/>
    </location>
</feature>
<name>A0A0B3RW20_9RHOB</name>
<feature type="compositionally biased region" description="Pro residues" evidence="1">
    <location>
        <begin position="141"/>
        <end position="155"/>
    </location>
</feature>
<organism evidence="3 4">
    <name type="scientific">Mameliella alba</name>
    <dbReference type="NCBI Taxonomy" id="561184"/>
    <lineage>
        <taxon>Bacteria</taxon>
        <taxon>Pseudomonadati</taxon>
        <taxon>Pseudomonadota</taxon>
        <taxon>Alphaproteobacteria</taxon>
        <taxon>Rhodobacterales</taxon>
        <taxon>Roseobacteraceae</taxon>
        <taxon>Mameliella</taxon>
    </lineage>
</organism>
<reference evidence="3 4" key="1">
    <citation type="submission" date="2014-10" db="EMBL/GenBank/DDBJ databases">
        <title>Genome sequence of Ponticoccus sp. strain UMTAT08 isolated from clonal culture of toxic dinoflagellate Alexandrium tamiyavanichii.</title>
        <authorList>
            <person name="Gan H.Y."/>
            <person name="Muhd D.-D."/>
            <person name="Mohd Noor M.E."/>
            <person name="Yeong Y.S."/>
            <person name="Usup G."/>
        </authorList>
    </citation>
    <scope>NUCLEOTIDE SEQUENCE [LARGE SCALE GENOMIC DNA]</scope>
    <source>
        <strain evidence="3 4">UMTAT08</strain>
    </source>
</reference>
<evidence type="ECO:0000313" key="3">
    <source>
        <dbReference type="EMBL" id="KHQ52327.1"/>
    </source>
</evidence>
<dbReference type="Proteomes" id="UP000030960">
    <property type="component" value="Unassembled WGS sequence"/>
</dbReference>
<keyword evidence="4" id="KW-1185">Reference proteome</keyword>
<evidence type="ECO:0000256" key="2">
    <source>
        <dbReference type="SAM" id="Phobius"/>
    </source>
</evidence>
<comment type="caution">
    <text evidence="3">The sequence shown here is derived from an EMBL/GenBank/DDBJ whole genome shotgun (WGS) entry which is preliminary data.</text>
</comment>
<accession>A0A0B3RW20</accession>
<sequence>MGDRTGQGNCGQLSWGLAALAAFLVFVLLLTLGDWRVIQAVFAGGATLVVLGLLFSKLFCAGAAEAPAPAARPAPPPRAAPAPQPETAPEPEPAPAAAESADTGSLVKPSGALPGEEDLASRKGNWTYSADSTAEADPAPAEAPTPSPEPAPTPAPSEQSAAPLVKTGTVLAGEAELASRKGSWTYTPGD</sequence>
<dbReference type="AlphaFoldDB" id="A0A0B3RW20"/>
<feature type="compositionally biased region" description="Pro residues" evidence="1">
    <location>
        <begin position="70"/>
        <end position="94"/>
    </location>
</feature>
<evidence type="ECO:0000256" key="1">
    <source>
        <dbReference type="SAM" id="MobiDB-lite"/>
    </source>
</evidence>
<keyword evidence="2" id="KW-1133">Transmembrane helix</keyword>
<proteinExistence type="predicted"/>
<gene>
    <name evidence="3" type="ORF">OA50_03345</name>
</gene>
<evidence type="ECO:0000313" key="4">
    <source>
        <dbReference type="Proteomes" id="UP000030960"/>
    </source>
</evidence>
<keyword evidence="2" id="KW-0812">Transmembrane</keyword>
<feature type="transmembrane region" description="Helical" evidence="2">
    <location>
        <begin position="12"/>
        <end position="31"/>
    </location>
</feature>
<protein>
    <submittedName>
        <fullName evidence="3">ATP synthase subunit E</fullName>
    </submittedName>
</protein>
<dbReference type="STRING" id="561184.SAMN05216376_102312"/>
<dbReference type="RefSeq" id="WP_139022623.1">
    <property type="nucleotide sequence ID" value="NZ_JSUQ01000012.1"/>
</dbReference>
<feature type="region of interest" description="Disordered" evidence="1">
    <location>
        <begin position="67"/>
        <end position="190"/>
    </location>
</feature>
<feature type="transmembrane region" description="Helical" evidence="2">
    <location>
        <begin position="37"/>
        <end position="55"/>
    </location>
</feature>